<evidence type="ECO:0000256" key="5">
    <source>
        <dbReference type="SAM" id="Coils"/>
    </source>
</evidence>
<keyword evidence="5" id="KW-0175">Coiled coil</keyword>
<dbReference type="Pfam" id="PF13801">
    <property type="entry name" value="Metal_resist"/>
    <property type="match status" value="1"/>
</dbReference>
<evidence type="ECO:0000256" key="4">
    <source>
        <dbReference type="ARBA" id="ARBA00022764"/>
    </source>
</evidence>
<dbReference type="GO" id="GO:0051082">
    <property type="term" value="F:unfolded protein binding"/>
    <property type="evidence" value="ECO:0007669"/>
    <property type="project" value="TreeGrafter"/>
</dbReference>
<dbReference type="InterPro" id="IPR025961">
    <property type="entry name" value="Metal_resist"/>
</dbReference>
<comment type="caution">
    <text evidence="8">The sequence shown here is derived from an EMBL/GenBank/DDBJ whole genome shotgun (WGS) entry which is preliminary data.</text>
</comment>
<dbReference type="OrthoDB" id="8589301at2"/>
<feature type="chain" id="PRO_5021970862" evidence="7">
    <location>
        <begin position="29"/>
        <end position="179"/>
    </location>
</feature>
<feature type="region of interest" description="Disordered" evidence="6">
    <location>
        <begin position="158"/>
        <end position="179"/>
    </location>
</feature>
<keyword evidence="4" id="KW-0574">Periplasm</keyword>
<dbReference type="Gene3D" id="1.20.120.1490">
    <property type="match status" value="1"/>
</dbReference>
<keyword evidence="9" id="KW-1185">Reference proteome</keyword>
<name>A0A554WQI5_9BURK</name>
<dbReference type="InterPro" id="IPR012899">
    <property type="entry name" value="LTXXQ"/>
</dbReference>
<sequence length="179" mass="19670">MNTIDAMKAWRPALAAGLLTLAVGSAWATGPGMPSAHAAMPPAAVPGGPAGDEARAERMVEHLARGLDLQPAQREQLRALAQGASTDLRALREEGRALRAERHRLLAAVTLDEAALETLRQRELAHHDRLSARMQRFMLDVARVLTPEQRQRWAERLQRRGEHRHGGHHPDGYAHPAGR</sequence>
<feature type="signal peptide" evidence="7">
    <location>
        <begin position="1"/>
        <end position="28"/>
    </location>
</feature>
<proteinExistence type="inferred from homology"/>
<protein>
    <submittedName>
        <fullName evidence="8">Heavy-metal resistance</fullName>
    </submittedName>
</protein>
<evidence type="ECO:0000256" key="7">
    <source>
        <dbReference type="SAM" id="SignalP"/>
    </source>
</evidence>
<comment type="similarity">
    <text evidence="2">Belongs to the CpxP/Spy family.</text>
</comment>
<evidence type="ECO:0000313" key="8">
    <source>
        <dbReference type="EMBL" id="TSE25838.1"/>
    </source>
</evidence>
<reference evidence="8 9" key="1">
    <citation type="submission" date="2019-07" db="EMBL/GenBank/DDBJ databases">
        <title>Tepidimonas sediminis YIM 72259 draft genome.</title>
        <authorList>
            <person name="Da Costa M.S."/>
            <person name="Froufe H.J.C."/>
            <person name="Egas C."/>
            <person name="Albuquerque L."/>
        </authorList>
    </citation>
    <scope>NUCLEOTIDE SEQUENCE [LARGE SCALE GENOMIC DNA]</scope>
    <source>
        <strain evidence="8 9">YIM 72259</strain>
    </source>
</reference>
<evidence type="ECO:0000256" key="6">
    <source>
        <dbReference type="SAM" id="MobiDB-lite"/>
    </source>
</evidence>
<accession>A0A554WQI5</accession>
<comment type="subcellular location">
    <subcellularLocation>
        <location evidence="1">Periplasm</location>
    </subcellularLocation>
</comment>
<dbReference type="EMBL" id="VJND01000005">
    <property type="protein sequence ID" value="TSE25838.1"/>
    <property type="molecule type" value="Genomic_DNA"/>
</dbReference>
<gene>
    <name evidence="8" type="ORF">Tsedi_01062</name>
</gene>
<evidence type="ECO:0000313" key="9">
    <source>
        <dbReference type="Proteomes" id="UP000320225"/>
    </source>
</evidence>
<dbReference type="PANTHER" id="PTHR38102">
    <property type="entry name" value="PERIPLASMIC CHAPERONE SPY"/>
    <property type="match status" value="1"/>
</dbReference>
<dbReference type="GO" id="GO:0030288">
    <property type="term" value="C:outer membrane-bounded periplasmic space"/>
    <property type="evidence" value="ECO:0007669"/>
    <property type="project" value="TreeGrafter"/>
</dbReference>
<evidence type="ECO:0000256" key="1">
    <source>
        <dbReference type="ARBA" id="ARBA00004418"/>
    </source>
</evidence>
<feature type="coiled-coil region" evidence="5">
    <location>
        <begin position="74"/>
        <end position="108"/>
    </location>
</feature>
<dbReference type="CDD" id="cd09916">
    <property type="entry name" value="CpxP_like"/>
    <property type="match status" value="1"/>
</dbReference>
<evidence type="ECO:0000256" key="3">
    <source>
        <dbReference type="ARBA" id="ARBA00022729"/>
    </source>
</evidence>
<dbReference type="RefSeq" id="WP_143894381.1">
    <property type="nucleotide sequence ID" value="NZ_VJND01000005.1"/>
</dbReference>
<dbReference type="Proteomes" id="UP000320225">
    <property type="component" value="Unassembled WGS sequence"/>
</dbReference>
<evidence type="ECO:0000256" key="2">
    <source>
        <dbReference type="ARBA" id="ARBA00008441"/>
    </source>
</evidence>
<keyword evidence="3 7" id="KW-0732">Signal</keyword>
<dbReference type="AlphaFoldDB" id="A0A554WQI5"/>
<organism evidence="8 9">
    <name type="scientific">Tepidimonas sediminis</name>
    <dbReference type="NCBI Taxonomy" id="2588941"/>
    <lineage>
        <taxon>Bacteria</taxon>
        <taxon>Pseudomonadati</taxon>
        <taxon>Pseudomonadota</taxon>
        <taxon>Betaproteobacteria</taxon>
        <taxon>Burkholderiales</taxon>
        <taxon>Tepidimonas</taxon>
    </lineage>
</organism>
<dbReference type="PANTHER" id="PTHR38102:SF1">
    <property type="entry name" value="PERIPLASMIC CHAPERONE SPY"/>
    <property type="match status" value="1"/>
</dbReference>
<dbReference type="InterPro" id="IPR052211">
    <property type="entry name" value="Cpx_auxiliary_protein"/>
</dbReference>